<reference evidence="3" key="1">
    <citation type="submission" date="2019-04" db="EMBL/GenBank/DDBJ databases">
        <authorList>
            <person name="Melise S."/>
            <person name="Noan J."/>
            <person name="Okalmin O."/>
        </authorList>
    </citation>
    <scope>NUCLEOTIDE SEQUENCE</scope>
    <source>
        <strain evidence="3">FN9</strain>
    </source>
</reference>
<feature type="transmembrane region" description="Helical" evidence="2">
    <location>
        <begin position="267"/>
        <end position="289"/>
    </location>
</feature>
<name>A0A4E9EFQ3_GIBZA</name>
<feature type="compositionally biased region" description="Basic and acidic residues" evidence="1">
    <location>
        <begin position="418"/>
        <end position="427"/>
    </location>
</feature>
<feature type="region of interest" description="Disordered" evidence="1">
    <location>
        <begin position="418"/>
        <end position="441"/>
    </location>
</feature>
<evidence type="ECO:0000256" key="1">
    <source>
        <dbReference type="SAM" id="MobiDB-lite"/>
    </source>
</evidence>
<evidence type="ECO:0008006" key="4">
    <source>
        <dbReference type="Google" id="ProtNLM"/>
    </source>
</evidence>
<keyword evidence="2" id="KW-0812">Transmembrane</keyword>
<dbReference type="AlphaFoldDB" id="A0A4E9EFQ3"/>
<protein>
    <recommendedName>
        <fullName evidence="4">Modin</fullName>
    </recommendedName>
</protein>
<organism evidence="3">
    <name type="scientific">Gibberella zeae</name>
    <name type="common">Wheat head blight fungus</name>
    <name type="synonym">Fusarium graminearum</name>
    <dbReference type="NCBI Taxonomy" id="5518"/>
    <lineage>
        <taxon>Eukaryota</taxon>
        <taxon>Fungi</taxon>
        <taxon>Dikarya</taxon>
        <taxon>Ascomycota</taxon>
        <taxon>Pezizomycotina</taxon>
        <taxon>Sordariomycetes</taxon>
        <taxon>Hypocreomycetidae</taxon>
        <taxon>Hypocreales</taxon>
        <taxon>Nectriaceae</taxon>
        <taxon>Fusarium</taxon>
    </lineage>
</organism>
<sequence>MASYHRVLDTFERSVNLKTLECDYDIHPWDILVDGARWDGKIRLIGFVDVFFLICYSGESRFEKGIIVYKDDVFIREILRQTNVTATELGLEVTNNDEIVAAREKGREPILERYFKFQSIRGGLDYTIASLGHEIGVKTRYSKTELKKYDIKIRKGRDFAMKKRVRRGVSQHNLFDLMHDAIRLGIVTHAELVGHIVGKAIGGTTVEDMGSKYFEAITGARSSQNVALAGDRSLIPKSTILIMSSTAVPDAGSSGGGGGGGDDNTELIIAVVALVISVLAFVIAILQALQQYLATATGFSSCGEAVIGKWSQFARRQMVWSEFRFEVQFETPVIFVARPSNTRGPLGDDALAKDESRKIVRLDGSNANFKYTDTVKEYDDNYKKSTQQVVHTADNEKATWCALLMAIVRMEKESREWQGKKSGEWRKATGPRPPLDSPVPLQEPGAHHSLLVCMQRKRRTWDSMPKDFAKPYATTTISHIVEIAAMLGIHWRQFDLNNDQYRAQGNGFVLYGSYTDGLGICFNFQKQGPTWFEKNRIIPSYHVKQLCFGMASTIFSKERKVYADEAKGVESLQLGSLAEIAKTLVVFGCDINTVNYFRKNTDQARHSHLFAIPFEMLGMVGQMLHVKDTVFRMLPNPTVFYWDPSTFSLPTLLAEYIGSLRRLYGQFLTKTDQINRILEWAEKDKKFPLLRSEGSTLDVFGEDINGATLVNGLNHLRTGLELCDEYFGKMKKPSLSMVKKVVRVHIQEVMSILHEKNEPRDKVNDEEVDKTLSDEPITIHDIDSASVDEREGLLIQMYFGRVRSGVVQTVGQRGLLSKHTRVRKDSFASDNTSNDGNSKHTKVYDQSEISEVWCTLVFRMLCWLQLHDFHKMDLQITKSDAYESRIPVYII</sequence>
<dbReference type="EMBL" id="CAAKMV010000153">
    <property type="protein sequence ID" value="VIO61723.1"/>
    <property type="molecule type" value="Genomic_DNA"/>
</dbReference>
<keyword evidence="2" id="KW-1133">Transmembrane helix</keyword>
<evidence type="ECO:0000313" key="3">
    <source>
        <dbReference type="EMBL" id="VIO61723.1"/>
    </source>
</evidence>
<keyword evidence="2" id="KW-0472">Membrane</keyword>
<evidence type="ECO:0000256" key="2">
    <source>
        <dbReference type="SAM" id="Phobius"/>
    </source>
</evidence>
<gene>
    <name evidence="3" type="ORF">FUG_LOCUS452714</name>
</gene>
<proteinExistence type="predicted"/>
<accession>A0A4E9EFQ3</accession>